<dbReference type="OrthoDB" id="2798at2759"/>
<dbReference type="EMBL" id="KV918788">
    <property type="protein sequence ID" value="OSX79617.1"/>
    <property type="molecule type" value="Genomic_DNA"/>
</dbReference>
<accession>A0A1X6PFI6</accession>
<reference evidence="7 8" key="1">
    <citation type="submission" date="2017-03" db="EMBL/GenBank/DDBJ databases">
        <title>WGS assembly of Porphyra umbilicalis.</title>
        <authorList>
            <person name="Brawley S.H."/>
            <person name="Blouin N.A."/>
            <person name="Ficko-Blean E."/>
            <person name="Wheeler G.L."/>
            <person name="Lohr M."/>
            <person name="Goodson H.V."/>
            <person name="Jenkins J.W."/>
            <person name="Blaby-Haas C.E."/>
            <person name="Helliwell K.E."/>
            <person name="Chan C."/>
            <person name="Marriage T."/>
            <person name="Bhattacharya D."/>
            <person name="Klein A.S."/>
            <person name="Badis Y."/>
            <person name="Brodie J."/>
            <person name="Cao Y."/>
            <person name="Collen J."/>
            <person name="Dittami S.M."/>
            <person name="Gachon C.M."/>
            <person name="Green B.R."/>
            <person name="Karpowicz S."/>
            <person name="Kim J.W."/>
            <person name="Kudahl U."/>
            <person name="Lin S."/>
            <person name="Michel G."/>
            <person name="Mittag M."/>
            <person name="Olson B.J."/>
            <person name="Pangilinan J."/>
            <person name="Peng Y."/>
            <person name="Qiu H."/>
            <person name="Shu S."/>
            <person name="Singer J.T."/>
            <person name="Smith A.G."/>
            <person name="Sprecher B.N."/>
            <person name="Wagner V."/>
            <person name="Wang W."/>
            <person name="Wang Z.-Y."/>
            <person name="Yan J."/>
            <person name="Yarish C."/>
            <person name="Zoeuner-Riek S."/>
            <person name="Zhuang Y."/>
            <person name="Zou Y."/>
            <person name="Lindquist E.A."/>
            <person name="Grimwood J."/>
            <person name="Barry K."/>
            <person name="Rokhsar D.S."/>
            <person name="Schmutz J."/>
            <person name="Stiller J.W."/>
            <person name="Grossman A.R."/>
            <person name="Prochnik S.E."/>
        </authorList>
    </citation>
    <scope>NUCLEOTIDE SEQUENCE [LARGE SCALE GENOMIC DNA]</scope>
    <source>
        <strain evidence="7">4086291</strain>
    </source>
</reference>
<evidence type="ECO:0000256" key="2">
    <source>
        <dbReference type="ARBA" id="ARBA00023117"/>
    </source>
</evidence>
<feature type="region of interest" description="Disordered" evidence="5">
    <location>
        <begin position="240"/>
        <end position="399"/>
    </location>
</feature>
<dbReference type="Pfam" id="PF12047">
    <property type="entry name" value="DNMT1-RFD"/>
    <property type="match status" value="1"/>
</dbReference>
<dbReference type="AlphaFoldDB" id="A0A1X6PFI6"/>
<comment type="subcellular location">
    <subcellularLocation>
        <location evidence="1">Nucleus</location>
    </subcellularLocation>
</comment>
<feature type="compositionally biased region" description="Low complexity" evidence="5">
    <location>
        <begin position="252"/>
        <end position="283"/>
    </location>
</feature>
<organism evidence="7 8">
    <name type="scientific">Porphyra umbilicalis</name>
    <name type="common">Purple laver</name>
    <name type="synonym">Red alga</name>
    <dbReference type="NCBI Taxonomy" id="2786"/>
    <lineage>
        <taxon>Eukaryota</taxon>
        <taxon>Rhodophyta</taxon>
        <taxon>Bangiophyceae</taxon>
        <taxon>Bangiales</taxon>
        <taxon>Bangiaceae</taxon>
        <taxon>Porphyra</taxon>
    </lineage>
</organism>
<sequence length="688" mass="71031">MSSHHGGRFAPPPPPRTPSAGAGGRSGSHNGSSSGGAPASRSVSVTEIDIPAAYNLTDTDDLPTRVLHDFVVTRSAPSGGPSSTLASICELDEPGSSLSATGVLKAPGQPPLRVVLPSLNEWCVEHGAQPALWIHTKRAWYNVTGSPAPEYARVHSKAQRRFEISARANLLAGALTPAEATYSRFVSLLGQQYGDMRGHTERDILAEAPFILEQARSLEGDQSLLNSHFAKELIRRVAADKKAAARHPPSPKGSLASSGAAAPASSPKASSSTALAASPSSSAAERKPGVSRFGAKDKDKGKDGAKDKGKDGAKDKSKDVVKDKGPRSPSSPAGRASASKPPPPPRVNISPKKKAPQASPPKTSGHPPTTRPPPLPTALRPPLPNSSITAAASDEKTDTSHIAKLAAWRSADDKPRWVASPSLTPAARNRLLRRADRAVGALFKIRASGPFREPVDPIAHECPDYPNVVTRPMDLGTVRARYAADKYKEVEELVADVRQVWFNCHTYNASGTDLPRMADTADIKFEEALRVADAAEVTRDTREAASAAAAAATAANKKRKRASDGAGSAAKKAASASGSPPVGGGGASGAKPPVPPAKGRDKDDVKIEGGAKAAANGSGSPKGPRCACGGVAGGCGGSATAAAGSKYASDACGMALARKRVADMKAAGVDVDAYMRLHIEPLVAVPSR</sequence>
<keyword evidence="2 4" id="KW-0103">Bromodomain</keyword>
<keyword evidence="8" id="KW-1185">Reference proteome</keyword>
<dbReference type="Pfam" id="PF00439">
    <property type="entry name" value="Bromodomain"/>
    <property type="match status" value="1"/>
</dbReference>
<feature type="domain" description="Bromo" evidence="6">
    <location>
        <begin position="443"/>
        <end position="515"/>
    </location>
</feature>
<dbReference type="InterPro" id="IPR001487">
    <property type="entry name" value="Bromodomain"/>
</dbReference>
<evidence type="ECO:0000313" key="7">
    <source>
        <dbReference type="EMBL" id="OSX79617.1"/>
    </source>
</evidence>
<feature type="compositionally biased region" description="Basic and acidic residues" evidence="5">
    <location>
        <begin position="284"/>
        <end position="326"/>
    </location>
</feature>
<dbReference type="InterPro" id="IPR022702">
    <property type="entry name" value="Cytosine_MeTrfase1_RFD"/>
</dbReference>
<dbReference type="PANTHER" id="PTHR45926">
    <property type="entry name" value="OSJNBA0053K19.4 PROTEIN"/>
    <property type="match status" value="1"/>
</dbReference>
<evidence type="ECO:0000256" key="1">
    <source>
        <dbReference type="ARBA" id="ARBA00004123"/>
    </source>
</evidence>
<dbReference type="GO" id="GO:0005634">
    <property type="term" value="C:nucleus"/>
    <property type="evidence" value="ECO:0007669"/>
    <property type="project" value="UniProtKB-SubCell"/>
</dbReference>
<dbReference type="SUPFAM" id="SSF47370">
    <property type="entry name" value="Bromodomain"/>
    <property type="match status" value="1"/>
</dbReference>
<evidence type="ECO:0000313" key="8">
    <source>
        <dbReference type="Proteomes" id="UP000218209"/>
    </source>
</evidence>
<gene>
    <name evidence="7" type="ORF">BU14_0074s0047</name>
</gene>
<dbReference type="Proteomes" id="UP000218209">
    <property type="component" value="Unassembled WGS sequence"/>
</dbReference>
<dbReference type="PRINTS" id="PR00503">
    <property type="entry name" value="BROMODOMAIN"/>
</dbReference>
<dbReference type="InterPro" id="IPR036427">
    <property type="entry name" value="Bromodomain-like_sf"/>
</dbReference>
<feature type="compositionally biased region" description="Pro residues" evidence="5">
    <location>
        <begin position="369"/>
        <end position="384"/>
    </location>
</feature>
<evidence type="ECO:0000256" key="5">
    <source>
        <dbReference type="SAM" id="MobiDB-lite"/>
    </source>
</evidence>
<dbReference type="Gene3D" id="1.20.920.10">
    <property type="entry name" value="Bromodomain-like"/>
    <property type="match status" value="1"/>
</dbReference>
<evidence type="ECO:0000256" key="3">
    <source>
        <dbReference type="ARBA" id="ARBA00023242"/>
    </source>
</evidence>
<feature type="region of interest" description="Disordered" evidence="5">
    <location>
        <begin position="554"/>
        <end position="604"/>
    </location>
</feature>
<keyword evidence="3" id="KW-0539">Nucleus</keyword>
<name>A0A1X6PFI6_PORUM</name>
<proteinExistence type="predicted"/>
<feature type="region of interest" description="Disordered" evidence="5">
    <location>
        <begin position="1"/>
        <end position="42"/>
    </location>
</feature>
<protein>
    <recommendedName>
        <fullName evidence="6">Bromo domain-containing protein</fullName>
    </recommendedName>
</protein>
<feature type="compositionally biased region" description="Low complexity" evidence="5">
    <location>
        <begin position="565"/>
        <end position="580"/>
    </location>
</feature>
<dbReference type="PROSITE" id="PS50014">
    <property type="entry name" value="BROMODOMAIN_2"/>
    <property type="match status" value="1"/>
</dbReference>
<feature type="compositionally biased region" description="Low complexity" evidence="5">
    <location>
        <begin position="27"/>
        <end position="42"/>
    </location>
</feature>
<feature type="compositionally biased region" description="Low complexity" evidence="5">
    <location>
        <begin position="327"/>
        <end position="339"/>
    </location>
</feature>
<dbReference type="SMART" id="SM00297">
    <property type="entry name" value="BROMO"/>
    <property type="match status" value="1"/>
</dbReference>
<evidence type="ECO:0000256" key="4">
    <source>
        <dbReference type="PROSITE-ProRule" id="PRU00035"/>
    </source>
</evidence>
<evidence type="ECO:0000259" key="6">
    <source>
        <dbReference type="PROSITE" id="PS50014"/>
    </source>
</evidence>